<dbReference type="EMBL" id="CP002859">
    <property type="protein sequence ID" value="AEI47781.1"/>
    <property type="molecule type" value="Genomic_DNA"/>
</dbReference>
<evidence type="ECO:0000313" key="1">
    <source>
        <dbReference type="EMBL" id="AEI47781.1"/>
    </source>
</evidence>
<accession>A0A7U3ZIE0</accession>
<dbReference type="KEGG" id="rsi:Runsl_1354"/>
<name>A0A7U3ZIE0_RUNSL</name>
<dbReference type="RefSeq" id="WP_013927100.1">
    <property type="nucleotide sequence ID" value="NC_015703.1"/>
</dbReference>
<dbReference type="Proteomes" id="UP000000493">
    <property type="component" value="Chromosome"/>
</dbReference>
<reference evidence="1 2" key="2">
    <citation type="journal article" date="2012" name="Stand. Genomic Sci.">
        <title>Complete genome sequence of the aquatic bacterium Runella slithyformis type strain (LSU 4(T)).</title>
        <authorList>
            <person name="Copeland A."/>
            <person name="Zhang X."/>
            <person name="Misra M."/>
            <person name="Lapidus A."/>
            <person name="Nolan M."/>
            <person name="Lucas S."/>
            <person name="Deshpande S."/>
            <person name="Cheng J.F."/>
            <person name="Tapia R."/>
            <person name="Goodwin L.A."/>
            <person name="Pitluck S."/>
            <person name="Liolios K."/>
            <person name="Pagani I."/>
            <person name="Ivanova N."/>
            <person name="Mikhailova N."/>
            <person name="Pati A."/>
            <person name="Chen A."/>
            <person name="Palaniappan K."/>
            <person name="Land M."/>
            <person name="Hauser L."/>
            <person name="Pan C."/>
            <person name="Jeffries C.D."/>
            <person name="Detter J.C."/>
            <person name="Brambilla E.M."/>
            <person name="Rohde M."/>
            <person name="Djao O.D."/>
            <person name="Goker M."/>
            <person name="Sikorski J."/>
            <person name="Tindall B.J."/>
            <person name="Woyke T."/>
            <person name="Bristow J."/>
            <person name="Eisen J.A."/>
            <person name="Markowitz V."/>
            <person name="Hugenholtz P."/>
            <person name="Kyrpides N.C."/>
            <person name="Klenk H.P."/>
            <person name="Mavromatis K."/>
        </authorList>
    </citation>
    <scope>NUCLEOTIDE SEQUENCE [LARGE SCALE GENOMIC DNA]</scope>
    <source>
        <strain evidence="2">ATCC 29530 / DSM 19594 / LMG 11500 / NCIMB 11436 / LSU 4</strain>
    </source>
</reference>
<organism evidence="1 2">
    <name type="scientific">Runella slithyformis (strain ATCC 29530 / DSM 19594 / LMG 11500 / NCIMB 11436 / LSU 4)</name>
    <dbReference type="NCBI Taxonomy" id="761193"/>
    <lineage>
        <taxon>Bacteria</taxon>
        <taxon>Pseudomonadati</taxon>
        <taxon>Bacteroidota</taxon>
        <taxon>Cytophagia</taxon>
        <taxon>Cytophagales</taxon>
        <taxon>Spirosomataceae</taxon>
        <taxon>Runella</taxon>
    </lineage>
</organism>
<dbReference type="AlphaFoldDB" id="A0A7U3ZIE0"/>
<proteinExistence type="predicted"/>
<reference evidence="2" key="1">
    <citation type="submission" date="2011-06" db="EMBL/GenBank/DDBJ databases">
        <title>The complete genome of chromosome of Runella slithyformis DSM 19594.</title>
        <authorList>
            <consortium name="US DOE Joint Genome Institute (JGI-PGF)"/>
            <person name="Lucas S."/>
            <person name="Han J."/>
            <person name="Lapidus A."/>
            <person name="Bruce D."/>
            <person name="Goodwin L."/>
            <person name="Pitluck S."/>
            <person name="Peters L."/>
            <person name="Kyrpides N."/>
            <person name="Mavromatis K."/>
            <person name="Ivanova N."/>
            <person name="Ovchinnikova G."/>
            <person name="Zhang X."/>
            <person name="Misra M."/>
            <person name="Detter J.C."/>
            <person name="Tapia R."/>
            <person name="Han C."/>
            <person name="Land M."/>
            <person name="Hauser L."/>
            <person name="Markowitz V."/>
            <person name="Cheng J.-F."/>
            <person name="Hugenholtz P."/>
            <person name="Woyke T."/>
            <person name="Wu D."/>
            <person name="Tindall B."/>
            <person name="Faehrich R."/>
            <person name="Brambilla E."/>
            <person name="Klenk H.-P."/>
            <person name="Eisen J.A."/>
        </authorList>
    </citation>
    <scope>NUCLEOTIDE SEQUENCE [LARGE SCALE GENOMIC DNA]</scope>
    <source>
        <strain evidence="2">ATCC 29530 / DSM 19594 / LMG 11500 / NCIMB 11436 / LSU 4</strain>
    </source>
</reference>
<evidence type="ECO:0000313" key="2">
    <source>
        <dbReference type="Proteomes" id="UP000000493"/>
    </source>
</evidence>
<sequence length="59" mass="6638">MEIALLLTITGLVGLATSVGMLYLSHTSGTEGTDSTLSFNRRRRDDFFRRVKLNAHRLK</sequence>
<gene>
    <name evidence="1" type="ordered locus">Runsl_1354</name>
</gene>
<keyword evidence="2" id="KW-1185">Reference proteome</keyword>
<protein>
    <submittedName>
        <fullName evidence="1">Uncharacterized protein</fullName>
    </submittedName>
</protein>